<dbReference type="InterPro" id="IPR038124">
    <property type="entry name" value="B_retro_matrix_sf"/>
</dbReference>
<proteinExistence type="predicted"/>
<reference evidence="3" key="1">
    <citation type="submission" date="2023-12" db="EMBL/GenBank/DDBJ databases">
        <authorList>
            <person name="Brown T."/>
        </authorList>
    </citation>
    <scope>NUCLEOTIDE SEQUENCE</scope>
</reference>
<dbReference type="EMBL" id="OY882867">
    <property type="protein sequence ID" value="CAK6434123.1"/>
    <property type="molecule type" value="Genomic_DNA"/>
</dbReference>
<feature type="compositionally biased region" description="Polar residues" evidence="1">
    <location>
        <begin position="134"/>
        <end position="143"/>
    </location>
</feature>
<dbReference type="SUPFAM" id="SSF47836">
    <property type="entry name" value="Retroviral matrix proteins"/>
    <property type="match status" value="1"/>
</dbReference>
<gene>
    <name evidence="3" type="ORF">MPIPNATIZW_LOCUS2429</name>
</gene>
<dbReference type="Pfam" id="PF02337">
    <property type="entry name" value="Gag_p10"/>
    <property type="match status" value="1"/>
</dbReference>
<name>A0ABN9Z9A2_PIPNA</name>
<dbReference type="PANTHER" id="PTHR40389">
    <property type="entry name" value="ENDOGENOUS RETROVIRUS GROUP K MEMBER 24 GAG POLYPROTEIN-RELATED"/>
    <property type="match status" value="1"/>
</dbReference>
<dbReference type="Gene3D" id="1.10.150.490">
    <property type="entry name" value="Retroviral GAG p10 protein"/>
    <property type="match status" value="1"/>
</dbReference>
<evidence type="ECO:0000313" key="4">
    <source>
        <dbReference type="Proteomes" id="UP001314169"/>
    </source>
</evidence>
<evidence type="ECO:0000256" key="1">
    <source>
        <dbReference type="SAM" id="MobiDB-lite"/>
    </source>
</evidence>
<evidence type="ECO:0000313" key="3">
    <source>
        <dbReference type="EMBL" id="CAK6434123.1"/>
    </source>
</evidence>
<dbReference type="Proteomes" id="UP001314169">
    <property type="component" value="Chromosome 10"/>
</dbReference>
<dbReference type="InterPro" id="IPR003322">
    <property type="entry name" value="B_retro_matrix"/>
</dbReference>
<feature type="compositionally biased region" description="Pro residues" evidence="1">
    <location>
        <begin position="189"/>
        <end position="200"/>
    </location>
</feature>
<keyword evidence="4" id="KW-1185">Reference proteome</keyword>
<dbReference type="InterPro" id="IPR010999">
    <property type="entry name" value="Retrovr_matrix"/>
</dbReference>
<organism evidence="3 4">
    <name type="scientific">Pipistrellus nathusii</name>
    <name type="common">Nathusius' pipistrelle</name>
    <dbReference type="NCBI Taxonomy" id="59473"/>
    <lineage>
        <taxon>Eukaryota</taxon>
        <taxon>Metazoa</taxon>
        <taxon>Chordata</taxon>
        <taxon>Craniata</taxon>
        <taxon>Vertebrata</taxon>
        <taxon>Euteleostomi</taxon>
        <taxon>Mammalia</taxon>
        <taxon>Eutheria</taxon>
        <taxon>Laurasiatheria</taxon>
        <taxon>Chiroptera</taxon>
        <taxon>Yangochiroptera</taxon>
        <taxon>Vespertilionidae</taxon>
        <taxon>Pipistrellus</taxon>
    </lineage>
</organism>
<protein>
    <recommendedName>
        <fullName evidence="2">Beta-retroviral matrix protein domain-containing protein</fullName>
    </recommendedName>
</protein>
<sequence>MGQALSSREIFLKSLKESLKTRGVRVKKKDLRDFFIFLTELCPWFPQEGTIDIKCWSRVGSALQDYYKLFGPEKVPVSAFSFWNLINDVLKVHSHDPDIQKVIETGETALKEVSRPPSLCRSVSIDLPEEPKQKTSPSDANPSKTPPPPSNIYPALTSFSTRHRNDELPPPEDQATLEEEATRYHNPDWPFPSPLPPLFSPLPMSNPFPPVLNPFPPETPSWPQF</sequence>
<accession>A0ABN9Z9A2</accession>
<evidence type="ECO:0000259" key="2">
    <source>
        <dbReference type="Pfam" id="PF02337"/>
    </source>
</evidence>
<dbReference type="PANTHER" id="PTHR40389:SF3">
    <property type="entry name" value="IGE-BINDING PROTEIN"/>
    <property type="match status" value="1"/>
</dbReference>
<dbReference type="InterPro" id="IPR050195">
    <property type="entry name" value="Primate_lentivir_Gag_pol-like"/>
</dbReference>
<feature type="domain" description="Beta-retroviral matrix protein" evidence="2">
    <location>
        <begin position="8"/>
        <end position="90"/>
    </location>
</feature>
<feature type="region of interest" description="Disordered" evidence="1">
    <location>
        <begin position="113"/>
        <end position="200"/>
    </location>
</feature>